<sequence>MQQMFIASALDIHFMKIPMARNTTLVPHCASSVVLKTEHVVTYTLLSNVAHHSSVAFTSVEVTLQVALSSLPHNCYNFSTVNAMLTLTQALSSLNLQILFIQMVMMALALSP</sequence>
<accession>A0A514DBN8</accession>
<protein>
    <submittedName>
        <fullName evidence="1">Uncharacterized protein</fullName>
    </submittedName>
</protein>
<proteinExistence type="predicted"/>
<dbReference type="EMBL" id="MN035960">
    <property type="protein sequence ID" value="QDH91035.1"/>
    <property type="molecule type" value="Genomic_RNA"/>
</dbReference>
<organism evidence="1">
    <name type="scientific">Picornavirales sp</name>
    <dbReference type="NCBI Taxonomy" id="1955153"/>
    <lineage>
        <taxon>Viruses</taxon>
        <taxon>Riboviria</taxon>
        <taxon>Orthornavirae</taxon>
        <taxon>Pisuviricota</taxon>
        <taxon>Pisoniviricetes</taxon>
        <taxon>Picornavirales</taxon>
    </lineage>
</organism>
<gene>
    <name evidence="1" type="ORF">H3BulkLitter161558_000001</name>
</gene>
<evidence type="ECO:0000313" key="1">
    <source>
        <dbReference type="EMBL" id="QDH91035.1"/>
    </source>
</evidence>
<name>A0A514DBN8_9VIRU</name>
<reference evidence="1" key="1">
    <citation type="submission" date="2019-05" db="EMBL/GenBank/DDBJ databases">
        <title>Metatranscriptomic reconstruction reveals RNA viruses with the potential to shape carbon cycling in soil.</title>
        <authorList>
            <person name="Starr E.P."/>
            <person name="Nuccio E."/>
            <person name="Pett-Ridge J."/>
            <person name="Banfield J.F."/>
            <person name="Firestone M.K."/>
        </authorList>
    </citation>
    <scope>NUCLEOTIDE SEQUENCE</scope>
    <source>
        <strain evidence="1">H3_Bulk_Litter_16_1558</strain>
    </source>
</reference>